<dbReference type="EMBL" id="CAUYUJ010012224">
    <property type="protein sequence ID" value="CAK0833493.1"/>
    <property type="molecule type" value="Genomic_DNA"/>
</dbReference>
<evidence type="ECO:0000313" key="2">
    <source>
        <dbReference type="EMBL" id="CAK0833493.1"/>
    </source>
</evidence>
<feature type="region of interest" description="Disordered" evidence="1">
    <location>
        <begin position="348"/>
        <end position="376"/>
    </location>
</feature>
<gene>
    <name evidence="2" type="ORF">PCOR1329_LOCUS31185</name>
</gene>
<reference evidence="2" key="1">
    <citation type="submission" date="2023-10" db="EMBL/GenBank/DDBJ databases">
        <authorList>
            <person name="Chen Y."/>
            <person name="Shah S."/>
            <person name="Dougan E. K."/>
            <person name="Thang M."/>
            <person name="Chan C."/>
        </authorList>
    </citation>
    <scope>NUCLEOTIDE SEQUENCE [LARGE SCALE GENOMIC DNA]</scope>
</reference>
<name>A0ABN9SP24_9DINO</name>
<organism evidence="2 3">
    <name type="scientific">Prorocentrum cordatum</name>
    <dbReference type="NCBI Taxonomy" id="2364126"/>
    <lineage>
        <taxon>Eukaryota</taxon>
        <taxon>Sar</taxon>
        <taxon>Alveolata</taxon>
        <taxon>Dinophyceae</taxon>
        <taxon>Prorocentrales</taxon>
        <taxon>Prorocentraceae</taxon>
        <taxon>Prorocentrum</taxon>
    </lineage>
</organism>
<dbReference type="Proteomes" id="UP001189429">
    <property type="component" value="Unassembled WGS sequence"/>
</dbReference>
<feature type="non-terminal residue" evidence="2">
    <location>
        <position position="778"/>
    </location>
</feature>
<evidence type="ECO:0000256" key="1">
    <source>
        <dbReference type="SAM" id="MobiDB-lite"/>
    </source>
</evidence>
<feature type="non-terminal residue" evidence="2">
    <location>
        <position position="1"/>
    </location>
</feature>
<proteinExistence type="predicted"/>
<accession>A0ABN9SP24</accession>
<feature type="region of interest" description="Disordered" evidence="1">
    <location>
        <begin position="569"/>
        <end position="596"/>
    </location>
</feature>
<protein>
    <submittedName>
        <fullName evidence="2">Uncharacterized protein</fullName>
    </submittedName>
</protein>
<evidence type="ECO:0000313" key="3">
    <source>
        <dbReference type="Proteomes" id="UP001189429"/>
    </source>
</evidence>
<sequence length="778" mass="86349">TDALNENVVKIMENGLSNIFVLKEHTPTAIQLWIKLVHNQYHHGSAVTLIQLYEQSPLAEKSWKQRAKANSITVDSCPKQGPHRYDKLYENHVISNFSDYFKFHDHFKKFVASYHKMVSLSAWSGYKEMCESSCEFLRKDLSNEAVASLNNDILVAANKIKDVIDGGLLNIIALEALKFAIPLEDEGFPWPPKWILRDAEKDSATVKHMIAPMGFSVLYKDSSKKRLAAMVLKEKAAKKQKGKGGICIPAEDTQTTVEESGKLREKVWLDDLVQAIVTPVSEIMKDAKMPEIRANIAIGLEFCFASEVTVDGVTYSKWSELRRKIVKRMVTAHDVELRRAGLDAAVRGEGAESQPHDDEGDDSQVSATAPSPRKSEVVRDMSEYVNDEKLVLKVSRFIYTNKTTCGMAMQPYYLFVSQNMVQSLSGLVEKDELTLNATLESFLRVTCKVFDDRTVGFIKRASKHIDSDDCGNLFSVADVTGGACNTKGEFMMLRTLRVRYCIGILSSMGRGALTDMATDSMKKLEAEFNDIVEIDISTPSTSWVELWSELIQAAASGDLRTHIELQQRVGAPAPPPAPTAAPDGEAEAADGEATSVPDSLEDLWAQTATTSAVIKTFIFELQAFIFRKCNVPVFAPPTVGQDDGPKSKMEANVLEAGWCDILWNPTPEKKDHFYVAKNVSAGIRLNFLGNVTRIQVPGSLKVARAFDMEFFVCSDGVACDPTMGDVLCPAWAIPYPQKAKAKADAPRKPDELQDPVLLHGVITLPFDFEYTVMNHLHK</sequence>
<comment type="caution">
    <text evidence="2">The sequence shown here is derived from an EMBL/GenBank/DDBJ whole genome shotgun (WGS) entry which is preliminary data.</text>
</comment>
<keyword evidence="3" id="KW-1185">Reference proteome</keyword>